<dbReference type="Proteomes" id="UP000261174">
    <property type="component" value="Unassembled WGS sequence"/>
</dbReference>
<evidence type="ECO:0000313" key="2">
    <source>
        <dbReference type="EMBL" id="RFM34437.1"/>
    </source>
</evidence>
<feature type="domain" description="MobA/VirD2-like nuclease" evidence="1">
    <location>
        <begin position="42"/>
        <end position="151"/>
    </location>
</feature>
<name>A0A3E1P2P2_9BACT</name>
<organism evidence="2 3">
    <name type="scientific">Chitinophaga silvisoli</name>
    <dbReference type="NCBI Taxonomy" id="2291814"/>
    <lineage>
        <taxon>Bacteria</taxon>
        <taxon>Pseudomonadati</taxon>
        <taxon>Bacteroidota</taxon>
        <taxon>Chitinophagia</taxon>
        <taxon>Chitinophagales</taxon>
        <taxon>Chitinophagaceae</taxon>
        <taxon>Chitinophaga</taxon>
    </lineage>
</organism>
<comment type="caution">
    <text evidence="2">The sequence shown here is derived from an EMBL/GenBank/DDBJ whole genome shotgun (WGS) entry which is preliminary data.</text>
</comment>
<dbReference type="AlphaFoldDB" id="A0A3E1P2P2"/>
<evidence type="ECO:0000313" key="3">
    <source>
        <dbReference type="Proteomes" id="UP000261174"/>
    </source>
</evidence>
<gene>
    <name evidence="2" type="ORF">DXN04_14255</name>
</gene>
<reference evidence="2 3" key="1">
    <citation type="submission" date="2018-08" db="EMBL/GenBank/DDBJ databases">
        <title>Chitinophaga sp. K20C18050901, a novel bacterium isolated from forest soil.</title>
        <authorList>
            <person name="Wang C."/>
        </authorList>
    </citation>
    <scope>NUCLEOTIDE SEQUENCE [LARGE SCALE GENOMIC DNA]</scope>
    <source>
        <strain evidence="2 3">K20C18050901</strain>
    </source>
</reference>
<accession>A0A3E1P2P2</accession>
<sequence length="498" mass="55864">MVAVVNEGPNLRGAVEYNEEKVALGNAKILYAHLYPKDACDLSFKEKLFRLEHLAELTQKADNVCQHISIGFHPSENISKELLQQLAVEYMEKIGFGTQPFLLYQHVDTAIQHVHIVSTKIKEDGRAIDTSFIGIKKSIPATEQLEEKYGLMKAKEQKSNDCIAIKAADIGAIEYGEKPTKKEISRVVRSVISLYKFGSLSEFNSILRQYNVVADPGEEGSRLRKNNGLVYRVLKEGGEIVGKPIKSSSIYGGPTLSFLQRHFKQKSGKAEHKERLFRIIDEVLNKAVDEKRFLTALKEKGISAQIYKNKEGLPYGITFVDNVTLTVFKGSDIDKSYSAKGIFSRLQPDEDIPTVAWNKQFVNSAISNTDFKVGIKGVLFQWLGAGMRVQSISNEDANPIISMGYSEIQMDQYWKSDKRISNYLSANGLTARRINYINKHLPGITSKVLGSDTIKALSEYVNTQLSNLIDAAFDVVEDSGISYELLKEARKKKKYKRG</sequence>
<dbReference type="InterPro" id="IPR005094">
    <property type="entry name" value="Endonuclease_MobA/VirD2"/>
</dbReference>
<dbReference type="OrthoDB" id="915634at2"/>
<dbReference type="Pfam" id="PF03432">
    <property type="entry name" value="Relaxase"/>
    <property type="match status" value="1"/>
</dbReference>
<evidence type="ECO:0000259" key="1">
    <source>
        <dbReference type="Pfam" id="PF03432"/>
    </source>
</evidence>
<dbReference type="RefSeq" id="WP_116854021.1">
    <property type="nucleotide sequence ID" value="NZ_QTJV01000004.1"/>
</dbReference>
<dbReference type="EMBL" id="QTJV01000004">
    <property type="protein sequence ID" value="RFM34437.1"/>
    <property type="molecule type" value="Genomic_DNA"/>
</dbReference>
<keyword evidence="3" id="KW-1185">Reference proteome</keyword>
<proteinExistence type="predicted"/>
<protein>
    <submittedName>
        <fullName evidence="2">Relaxase</fullName>
    </submittedName>
</protein>